<dbReference type="InterPro" id="IPR007016">
    <property type="entry name" value="O-antigen_ligase-rel_domated"/>
</dbReference>
<dbReference type="GO" id="GO:0016874">
    <property type="term" value="F:ligase activity"/>
    <property type="evidence" value="ECO:0007669"/>
    <property type="project" value="UniProtKB-KW"/>
</dbReference>
<protein>
    <submittedName>
        <fullName evidence="7">O-antigen ligase family protein</fullName>
    </submittedName>
</protein>
<keyword evidence="4 5" id="KW-0472">Membrane</keyword>
<dbReference type="PANTHER" id="PTHR37422">
    <property type="entry name" value="TEICHURONIC ACID BIOSYNTHESIS PROTEIN TUAE"/>
    <property type="match status" value="1"/>
</dbReference>
<feature type="transmembrane region" description="Helical" evidence="5">
    <location>
        <begin position="6"/>
        <end position="26"/>
    </location>
</feature>
<comment type="subcellular location">
    <subcellularLocation>
        <location evidence="1">Membrane</location>
        <topology evidence="1">Multi-pass membrane protein</topology>
    </subcellularLocation>
</comment>
<evidence type="ECO:0000256" key="4">
    <source>
        <dbReference type="ARBA" id="ARBA00023136"/>
    </source>
</evidence>
<evidence type="ECO:0000256" key="3">
    <source>
        <dbReference type="ARBA" id="ARBA00022989"/>
    </source>
</evidence>
<reference evidence="7 8" key="1">
    <citation type="submission" date="2021-05" db="EMBL/GenBank/DDBJ databases">
        <authorList>
            <person name="Kumar R."/>
            <person name="Kumar A."/>
            <person name="Mukhia S."/>
        </authorList>
    </citation>
    <scope>NUCLEOTIDE SEQUENCE [LARGE SCALE GENOMIC DNA]</scope>
    <source>
        <strain evidence="7 8">ERMR7:08</strain>
    </source>
</reference>
<feature type="transmembrane region" description="Helical" evidence="5">
    <location>
        <begin position="38"/>
        <end position="61"/>
    </location>
</feature>
<accession>A0ABY7NAG2</accession>
<evidence type="ECO:0000313" key="8">
    <source>
        <dbReference type="Proteomes" id="UP001212421"/>
    </source>
</evidence>
<keyword evidence="7" id="KW-0436">Ligase</keyword>
<dbReference type="InterPro" id="IPR051533">
    <property type="entry name" value="WaaL-like"/>
</dbReference>
<proteinExistence type="predicted"/>
<evidence type="ECO:0000259" key="6">
    <source>
        <dbReference type="Pfam" id="PF04932"/>
    </source>
</evidence>
<dbReference type="PANTHER" id="PTHR37422:SF13">
    <property type="entry name" value="LIPOPOLYSACCHARIDE BIOSYNTHESIS PROTEIN PA4999-RELATED"/>
    <property type="match status" value="1"/>
</dbReference>
<evidence type="ECO:0000256" key="2">
    <source>
        <dbReference type="ARBA" id="ARBA00022692"/>
    </source>
</evidence>
<dbReference type="EMBL" id="CP075584">
    <property type="protein sequence ID" value="WBM79489.1"/>
    <property type="molecule type" value="Genomic_DNA"/>
</dbReference>
<keyword evidence="2 5" id="KW-0812">Transmembrane</keyword>
<feature type="transmembrane region" description="Helical" evidence="5">
    <location>
        <begin position="126"/>
        <end position="147"/>
    </location>
</feature>
<evidence type="ECO:0000256" key="5">
    <source>
        <dbReference type="SAM" id="Phobius"/>
    </source>
</evidence>
<feature type="domain" description="O-antigen ligase-related" evidence="6">
    <location>
        <begin position="1"/>
        <end position="139"/>
    </location>
</feature>
<keyword evidence="8" id="KW-1185">Reference proteome</keyword>
<name>A0ABY7NAG2_9MICO</name>
<feature type="transmembrane region" description="Helical" evidence="5">
    <location>
        <begin position="167"/>
        <end position="186"/>
    </location>
</feature>
<evidence type="ECO:0000256" key="1">
    <source>
        <dbReference type="ARBA" id="ARBA00004141"/>
    </source>
</evidence>
<evidence type="ECO:0000313" key="7">
    <source>
        <dbReference type="EMBL" id="WBM79489.1"/>
    </source>
</evidence>
<dbReference type="Proteomes" id="UP001212421">
    <property type="component" value="Chromosome"/>
</dbReference>
<sequence length="218" mass="23942">MLVLTRSATVTLAACFVAIVLIFALWTRRRGPQRRRPVYVAAAALIVAGGVALATLSPWLLSLFGKSEDLTGRLDIWASVTDLAAQRPAFGWGWVSYWVPWAEPFAGLASRKGVVYLQAHNAWLDVWLQVGVIGLLAFLAIVAGALWRSWFLAVDRPRTTVSDTAPYTVSALLPLLLMAALIAQSFAESRLLIEYGWVLLVLVSVTTKRQQALNRPMP</sequence>
<keyword evidence="3 5" id="KW-1133">Transmembrane helix</keyword>
<gene>
    <name evidence="7" type="ORF">KIV56_14275</name>
</gene>
<organism evidence="7 8">
    <name type="scientific">Cryobacterium breve</name>
    <dbReference type="NCBI Taxonomy" id="1259258"/>
    <lineage>
        <taxon>Bacteria</taxon>
        <taxon>Bacillati</taxon>
        <taxon>Actinomycetota</taxon>
        <taxon>Actinomycetes</taxon>
        <taxon>Micrococcales</taxon>
        <taxon>Microbacteriaceae</taxon>
        <taxon>Cryobacterium</taxon>
    </lineage>
</organism>
<dbReference type="RefSeq" id="WP_281534073.1">
    <property type="nucleotide sequence ID" value="NZ_CP075584.1"/>
</dbReference>
<dbReference type="Pfam" id="PF04932">
    <property type="entry name" value="Wzy_C"/>
    <property type="match status" value="1"/>
</dbReference>